<evidence type="ECO:0000313" key="3">
    <source>
        <dbReference type="Proteomes" id="UP000192639"/>
    </source>
</evidence>
<organism evidence="2 3">
    <name type="scientific">Enterospora canceri</name>
    <dbReference type="NCBI Taxonomy" id="1081671"/>
    <lineage>
        <taxon>Eukaryota</taxon>
        <taxon>Fungi</taxon>
        <taxon>Fungi incertae sedis</taxon>
        <taxon>Microsporidia</taxon>
        <taxon>Enterocytozoonidae</taxon>
        <taxon>Enterospora</taxon>
    </lineage>
</organism>
<proteinExistence type="predicted"/>
<keyword evidence="3" id="KW-1185">Reference proteome</keyword>
<dbReference type="OrthoDB" id="25179at2759"/>
<dbReference type="VEuPathDB" id="MicrosporidiaDB:ECANGB1_140"/>
<reference evidence="2 3" key="1">
    <citation type="journal article" date="2017" name="Environ. Microbiol.">
        <title>Decay of the glycolytic pathway and adaptation to intranuclear parasitism within Enterocytozoonidae microsporidia.</title>
        <authorList>
            <person name="Wiredu Boakye D."/>
            <person name="Jaroenlak P."/>
            <person name="Prachumwat A."/>
            <person name="Williams T.A."/>
            <person name="Bateman K.S."/>
            <person name="Itsathitphaisarn O."/>
            <person name="Sritunyalucksana K."/>
            <person name="Paszkiewicz K.H."/>
            <person name="Moore K.A."/>
            <person name="Stentiford G.D."/>
            <person name="Williams B.A."/>
        </authorList>
    </citation>
    <scope>NUCLEOTIDE SEQUENCE [LARGE SCALE GENOMIC DNA]</scope>
    <source>
        <strain evidence="2 3">GB1</strain>
    </source>
</reference>
<evidence type="ECO:0000256" key="1">
    <source>
        <dbReference type="SAM" id="MobiDB-lite"/>
    </source>
</evidence>
<feature type="region of interest" description="Disordered" evidence="1">
    <location>
        <begin position="18"/>
        <end position="45"/>
    </location>
</feature>
<dbReference type="InterPro" id="IPR023578">
    <property type="entry name" value="Ras_GEF_dom_sf"/>
</dbReference>
<dbReference type="SUPFAM" id="SSF48366">
    <property type="entry name" value="Ras GEF"/>
    <property type="match status" value="1"/>
</dbReference>
<dbReference type="AlphaFoldDB" id="A0A1Y1S8D4"/>
<gene>
    <name evidence="2" type="ORF">ECANGB1_140</name>
</gene>
<dbReference type="EMBL" id="LWDP01000011">
    <property type="protein sequence ID" value="ORD94708.1"/>
    <property type="molecule type" value="Genomic_DNA"/>
</dbReference>
<accession>A0A1Y1S8D4</accession>
<comment type="caution">
    <text evidence="2">The sequence shown here is derived from an EMBL/GenBank/DDBJ whole genome shotgun (WGS) entry which is preliminary data.</text>
</comment>
<dbReference type="Proteomes" id="UP000192639">
    <property type="component" value="Unassembled WGS sequence"/>
</dbReference>
<name>A0A1Y1S8D4_9MICR</name>
<evidence type="ECO:0000313" key="2">
    <source>
        <dbReference type="EMBL" id="ORD94708.1"/>
    </source>
</evidence>
<protein>
    <submittedName>
        <fullName evidence="2">Uncharacterized protein</fullName>
    </submittedName>
</protein>
<sequence>MKLEKMYKLFSTKLGKPIIKPKEKETDEKKEEKKEQSGEYAPWNSNILPETAYSKDNSLKNQSENDEIMKMSVGNKKMANILHAIDLELIKKIDASDLVSYDGTNCTQGVTHLINANRGTQNYLKTFEYKDLKKMAKEAELLKNYNIIRMIVTSMETKELDHKKITELKFYRDLLEKQERGVIPFEWMLKDCEDSNMNVESAVASIRFCRIVEKLNDMQEIETIFPLKEKHRHFAYSKMHKFMEGETEETKKRVTVKESLYLVI</sequence>
<feature type="compositionally biased region" description="Basic and acidic residues" evidence="1">
    <location>
        <begin position="20"/>
        <end position="37"/>
    </location>
</feature>